<evidence type="ECO:0000256" key="6">
    <source>
        <dbReference type="ARBA" id="ARBA00047334"/>
    </source>
</evidence>
<comment type="catalytic activity">
    <reaction evidence="6 9 10">
        <text>4-methyl-5-(2-phosphooxyethyl)-thiazole + 4-amino-2-methyl-5-(diphosphooxymethyl)pyrimidine + H(+) = thiamine phosphate + diphosphate</text>
        <dbReference type="Rhea" id="RHEA:22328"/>
        <dbReference type="ChEBI" id="CHEBI:15378"/>
        <dbReference type="ChEBI" id="CHEBI:33019"/>
        <dbReference type="ChEBI" id="CHEBI:37575"/>
        <dbReference type="ChEBI" id="CHEBI:57841"/>
        <dbReference type="ChEBI" id="CHEBI:58296"/>
        <dbReference type="EC" id="2.5.1.3"/>
    </reaction>
</comment>
<evidence type="ECO:0000313" key="14">
    <source>
        <dbReference type="Proteomes" id="UP000199702"/>
    </source>
</evidence>
<dbReference type="AlphaFoldDB" id="A0A1H6QRE0"/>
<organism evidence="13 14">
    <name type="scientific">Flavobacterium terrigena</name>
    <dbReference type="NCBI Taxonomy" id="402734"/>
    <lineage>
        <taxon>Bacteria</taxon>
        <taxon>Pseudomonadati</taxon>
        <taxon>Bacteroidota</taxon>
        <taxon>Flavobacteriia</taxon>
        <taxon>Flavobacteriales</taxon>
        <taxon>Flavobacteriaceae</taxon>
        <taxon>Flavobacterium</taxon>
    </lineage>
</organism>
<evidence type="ECO:0000256" key="8">
    <source>
        <dbReference type="ARBA" id="ARBA00047883"/>
    </source>
</evidence>
<evidence type="ECO:0000256" key="9">
    <source>
        <dbReference type="HAMAP-Rule" id="MF_00097"/>
    </source>
</evidence>
<comment type="catalytic activity">
    <reaction evidence="8 9 10">
        <text>2-[(2R,5Z)-2-carboxy-4-methylthiazol-5(2H)-ylidene]ethyl phosphate + 4-amino-2-methyl-5-(diphosphooxymethyl)pyrimidine + 2 H(+) = thiamine phosphate + CO2 + diphosphate</text>
        <dbReference type="Rhea" id="RHEA:47844"/>
        <dbReference type="ChEBI" id="CHEBI:15378"/>
        <dbReference type="ChEBI" id="CHEBI:16526"/>
        <dbReference type="ChEBI" id="CHEBI:33019"/>
        <dbReference type="ChEBI" id="CHEBI:37575"/>
        <dbReference type="ChEBI" id="CHEBI:57841"/>
        <dbReference type="ChEBI" id="CHEBI:62899"/>
        <dbReference type="EC" id="2.5.1.3"/>
    </reaction>
</comment>
<feature type="binding site" evidence="9">
    <location>
        <position position="104"/>
    </location>
    <ligand>
        <name>4-amino-2-methyl-5-(diphosphooxymethyl)pyrimidine</name>
        <dbReference type="ChEBI" id="CHEBI:57841"/>
    </ligand>
</feature>
<dbReference type="STRING" id="402734.SAMN05660918_0702"/>
<feature type="binding site" evidence="9">
    <location>
        <position position="133"/>
    </location>
    <ligand>
        <name>4-amino-2-methyl-5-(diphosphooxymethyl)pyrimidine</name>
        <dbReference type="ChEBI" id="CHEBI:57841"/>
    </ligand>
</feature>
<feature type="binding site" evidence="9">
    <location>
        <position position="66"/>
    </location>
    <ligand>
        <name>Mg(2+)</name>
        <dbReference type="ChEBI" id="CHEBI:18420"/>
    </ligand>
</feature>
<dbReference type="GO" id="GO:0004789">
    <property type="term" value="F:thiamine-phosphate diphosphorylase activity"/>
    <property type="evidence" value="ECO:0007669"/>
    <property type="project" value="UniProtKB-UniRule"/>
</dbReference>
<comment type="pathway">
    <text evidence="1 9 11">Cofactor biosynthesis; thiamine diphosphate biosynthesis; thiamine phosphate from 4-amino-2-methyl-5-diphosphomethylpyrimidine and 4-methyl-5-(2-phosphoethyl)-thiazole: step 1/1.</text>
</comment>
<dbReference type="Gene3D" id="3.20.20.70">
    <property type="entry name" value="Aldolase class I"/>
    <property type="match status" value="1"/>
</dbReference>
<sequence>MFEKIQYVSQGETPEQQLANISKALDAGCKWIQLRYKNKSILEVLELAKMVQKICKSYDAKLIINDHVQVAWQINADGVHLGLDDISVKEARILLKENKIIGGTANTLQDVLKRINEKCDYIGLGPFRFTATKEKLSPILGIEGYQTIINELKKRNIDIPIYAIGGLEENDFEILEEIGVYGVAVSGLITHHENPEILFKTEEVCNN</sequence>
<keyword evidence="14" id="KW-1185">Reference proteome</keyword>
<dbReference type="GO" id="GO:0000287">
    <property type="term" value="F:magnesium ion binding"/>
    <property type="evidence" value="ECO:0007669"/>
    <property type="project" value="UniProtKB-UniRule"/>
</dbReference>
<dbReference type="InterPro" id="IPR013785">
    <property type="entry name" value="Aldolase_TIM"/>
</dbReference>
<comment type="caution">
    <text evidence="9">Lacks conserved residue(s) required for the propagation of feature annotation.</text>
</comment>
<evidence type="ECO:0000256" key="3">
    <source>
        <dbReference type="ARBA" id="ARBA00022723"/>
    </source>
</evidence>
<proteinExistence type="inferred from homology"/>
<evidence type="ECO:0000256" key="11">
    <source>
        <dbReference type="RuleBase" id="RU004253"/>
    </source>
</evidence>
<dbReference type="Pfam" id="PF02581">
    <property type="entry name" value="TMP-TENI"/>
    <property type="match status" value="1"/>
</dbReference>
<keyword evidence="2 9" id="KW-0808">Transferase</keyword>
<dbReference type="GO" id="GO:0009228">
    <property type="term" value="P:thiamine biosynthetic process"/>
    <property type="evidence" value="ECO:0007669"/>
    <property type="project" value="UniProtKB-KW"/>
</dbReference>
<evidence type="ECO:0000259" key="12">
    <source>
        <dbReference type="Pfam" id="PF02581"/>
    </source>
</evidence>
<evidence type="ECO:0000256" key="10">
    <source>
        <dbReference type="RuleBase" id="RU003826"/>
    </source>
</evidence>
<dbReference type="PANTHER" id="PTHR20857">
    <property type="entry name" value="THIAMINE-PHOSPHATE PYROPHOSPHORYLASE"/>
    <property type="match status" value="1"/>
</dbReference>
<dbReference type="RefSeq" id="WP_091308000.1">
    <property type="nucleotide sequence ID" value="NZ_CBCSJU010000001.1"/>
</dbReference>
<dbReference type="Proteomes" id="UP000199702">
    <property type="component" value="Unassembled WGS sequence"/>
</dbReference>
<feature type="binding site" evidence="9">
    <location>
        <position position="85"/>
    </location>
    <ligand>
        <name>Mg(2+)</name>
        <dbReference type="ChEBI" id="CHEBI:18420"/>
    </ligand>
</feature>
<evidence type="ECO:0000313" key="13">
    <source>
        <dbReference type="EMBL" id="SEI46153.1"/>
    </source>
</evidence>
<dbReference type="OrthoDB" id="9812206at2"/>
<protein>
    <recommendedName>
        <fullName evidence="9">Thiamine-phosphate synthase</fullName>
        <shortName evidence="9">TP synthase</shortName>
        <shortName evidence="9">TPS</shortName>
        <ecNumber evidence="9">2.5.1.3</ecNumber>
    </recommendedName>
    <alternativeName>
        <fullName evidence="9">Thiamine-phosphate pyrophosphorylase</fullName>
        <shortName evidence="9">TMP pyrophosphorylase</shortName>
        <shortName evidence="9">TMP-PPase</shortName>
    </alternativeName>
</protein>
<dbReference type="EC" id="2.5.1.3" evidence="9"/>
<evidence type="ECO:0000256" key="4">
    <source>
        <dbReference type="ARBA" id="ARBA00022842"/>
    </source>
</evidence>
<feature type="binding site" evidence="9">
    <location>
        <begin position="33"/>
        <end position="37"/>
    </location>
    <ligand>
        <name>4-amino-2-methyl-5-(diphosphooxymethyl)pyrimidine</name>
        <dbReference type="ChEBI" id="CHEBI:57841"/>
    </ligand>
</feature>
<dbReference type="PANTHER" id="PTHR20857:SF15">
    <property type="entry name" value="THIAMINE-PHOSPHATE SYNTHASE"/>
    <property type="match status" value="1"/>
</dbReference>
<evidence type="ECO:0000256" key="7">
    <source>
        <dbReference type="ARBA" id="ARBA00047851"/>
    </source>
</evidence>
<feature type="domain" description="Thiamine phosphate synthase/TenI" evidence="12">
    <location>
        <begin position="13"/>
        <end position="186"/>
    </location>
</feature>
<keyword evidence="4 9" id="KW-0460">Magnesium</keyword>
<dbReference type="UniPathway" id="UPA00060">
    <property type="reaction ID" value="UER00141"/>
</dbReference>
<evidence type="ECO:0000256" key="5">
    <source>
        <dbReference type="ARBA" id="ARBA00022977"/>
    </source>
</evidence>
<dbReference type="HAMAP" id="MF_00097">
    <property type="entry name" value="TMP_synthase"/>
    <property type="match status" value="1"/>
</dbReference>
<comment type="cofactor">
    <cofactor evidence="9">
        <name>Mg(2+)</name>
        <dbReference type="ChEBI" id="CHEBI:18420"/>
    </cofactor>
    <text evidence="9">Binds 1 Mg(2+) ion per subunit.</text>
</comment>
<comment type="catalytic activity">
    <reaction evidence="7 9 10">
        <text>2-(2-carboxy-4-methylthiazol-5-yl)ethyl phosphate + 4-amino-2-methyl-5-(diphosphooxymethyl)pyrimidine + 2 H(+) = thiamine phosphate + CO2 + diphosphate</text>
        <dbReference type="Rhea" id="RHEA:47848"/>
        <dbReference type="ChEBI" id="CHEBI:15378"/>
        <dbReference type="ChEBI" id="CHEBI:16526"/>
        <dbReference type="ChEBI" id="CHEBI:33019"/>
        <dbReference type="ChEBI" id="CHEBI:37575"/>
        <dbReference type="ChEBI" id="CHEBI:57841"/>
        <dbReference type="ChEBI" id="CHEBI:62890"/>
        <dbReference type="EC" id="2.5.1.3"/>
    </reaction>
</comment>
<dbReference type="NCBIfam" id="NF000736">
    <property type="entry name" value="PRK00043.2-3"/>
    <property type="match status" value="1"/>
</dbReference>
<dbReference type="EMBL" id="FNYA01000001">
    <property type="protein sequence ID" value="SEI46153.1"/>
    <property type="molecule type" value="Genomic_DNA"/>
</dbReference>
<dbReference type="InterPro" id="IPR036206">
    <property type="entry name" value="ThiamineP_synth_sf"/>
</dbReference>
<evidence type="ECO:0000256" key="2">
    <source>
        <dbReference type="ARBA" id="ARBA00022679"/>
    </source>
</evidence>
<dbReference type="GO" id="GO:0005737">
    <property type="term" value="C:cytoplasm"/>
    <property type="evidence" value="ECO:0007669"/>
    <property type="project" value="TreeGrafter"/>
</dbReference>
<feature type="binding site" evidence="9">
    <location>
        <position position="166"/>
    </location>
    <ligand>
        <name>2-[(2R,5Z)-2-carboxy-4-methylthiazol-5(2H)-ylidene]ethyl phosphate</name>
        <dbReference type="ChEBI" id="CHEBI:62899"/>
    </ligand>
</feature>
<dbReference type="NCBIfam" id="TIGR00693">
    <property type="entry name" value="thiE"/>
    <property type="match status" value="1"/>
</dbReference>
<accession>A0A1H6QRE0</accession>
<dbReference type="CDD" id="cd00564">
    <property type="entry name" value="TMP_TenI"/>
    <property type="match status" value="1"/>
</dbReference>
<reference evidence="14" key="1">
    <citation type="submission" date="2016-10" db="EMBL/GenBank/DDBJ databases">
        <authorList>
            <person name="Varghese N."/>
            <person name="Submissions S."/>
        </authorList>
    </citation>
    <scope>NUCLEOTIDE SEQUENCE [LARGE SCALE GENOMIC DNA]</scope>
    <source>
        <strain evidence="14">DSM 17934</strain>
    </source>
</reference>
<keyword evidence="5 9" id="KW-0784">Thiamine biosynthesis</keyword>
<dbReference type="SUPFAM" id="SSF51391">
    <property type="entry name" value="Thiamin phosphate synthase"/>
    <property type="match status" value="1"/>
</dbReference>
<feature type="binding site" evidence="9">
    <location>
        <begin position="130"/>
        <end position="132"/>
    </location>
    <ligand>
        <name>2-[(2R,5Z)-2-carboxy-4-methylthiazol-5(2H)-ylidene]ethyl phosphate</name>
        <dbReference type="ChEBI" id="CHEBI:62899"/>
    </ligand>
</feature>
<feature type="binding site" evidence="9">
    <location>
        <position position="65"/>
    </location>
    <ligand>
        <name>4-amino-2-methyl-5-(diphosphooxymethyl)pyrimidine</name>
        <dbReference type="ChEBI" id="CHEBI:57841"/>
    </ligand>
</feature>
<gene>
    <name evidence="9" type="primary">thiE</name>
    <name evidence="13" type="ORF">SAMN05660918_0702</name>
</gene>
<evidence type="ECO:0000256" key="1">
    <source>
        <dbReference type="ARBA" id="ARBA00005165"/>
    </source>
</evidence>
<name>A0A1H6QRE0_9FLAO</name>
<comment type="function">
    <text evidence="9">Condenses 4-methyl-5-(beta-hydroxyethyl)thiazole monophosphate (THZ-P) and 2-methyl-4-amino-5-hydroxymethyl pyrimidine pyrophosphate (HMP-PP) to form thiamine monophosphate (TMP).</text>
</comment>
<keyword evidence="3 9" id="KW-0479">Metal-binding</keyword>
<dbReference type="GO" id="GO:0009229">
    <property type="term" value="P:thiamine diphosphate biosynthetic process"/>
    <property type="evidence" value="ECO:0007669"/>
    <property type="project" value="UniProtKB-UniRule"/>
</dbReference>
<dbReference type="InterPro" id="IPR034291">
    <property type="entry name" value="TMP_synthase"/>
</dbReference>
<dbReference type="InterPro" id="IPR022998">
    <property type="entry name" value="ThiamineP_synth_TenI"/>
</dbReference>
<comment type="similarity">
    <text evidence="9 10">Belongs to the thiamine-phosphate synthase family.</text>
</comment>